<evidence type="ECO:0000313" key="3">
    <source>
        <dbReference type="EMBL" id="CAH2093299.1"/>
    </source>
</evidence>
<evidence type="ECO:0008006" key="5">
    <source>
        <dbReference type="Google" id="ProtNLM"/>
    </source>
</evidence>
<comment type="caution">
    <text evidence="3">The sequence shown here is derived from an EMBL/GenBank/DDBJ whole genome shotgun (WGS) entry which is preliminary data.</text>
</comment>
<proteinExistence type="predicted"/>
<feature type="compositionally biased region" description="Basic and acidic residues" evidence="1">
    <location>
        <begin position="57"/>
        <end position="74"/>
    </location>
</feature>
<keyword evidence="2" id="KW-1133">Transmembrane helix</keyword>
<name>A0AAU9U2Z8_EUPED</name>
<dbReference type="AlphaFoldDB" id="A0AAU9U2Z8"/>
<feature type="transmembrane region" description="Helical" evidence="2">
    <location>
        <begin position="175"/>
        <end position="198"/>
    </location>
</feature>
<feature type="region of interest" description="Disordered" evidence="1">
    <location>
        <begin position="46"/>
        <end position="74"/>
    </location>
</feature>
<sequence>MESIKTEPKLQKMVMCGDHLSVTKTELNLKEMKLVESKDKDRKIPASYARISPTSSRTEKPTELQAERARSRPASEHALLALRAGRLRRAASCARADAPADCGNRELLQAALVSFRWPPYLVVSWLLVLAAAHALHALAAALAAALPALRKLCQYFRLLTEESWHAGGAGRARPALLAVATALLYSLLGALLAAHALLRWAVEPLGADADDAPGGGQLTRVTDYLDDFDEKTDTAK</sequence>
<evidence type="ECO:0000256" key="1">
    <source>
        <dbReference type="SAM" id="MobiDB-lite"/>
    </source>
</evidence>
<protein>
    <recommendedName>
        <fullName evidence="5">PRA1 family protein</fullName>
    </recommendedName>
</protein>
<gene>
    <name evidence="3" type="ORF">EEDITHA_LOCUS8976</name>
</gene>
<evidence type="ECO:0000256" key="2">
    <source>
        <dbReference type="SAM" id="Phobius"/>
    </source>
</evidence>
<dbReference type="EMBL" id="CAKOGL010000012">
    <property type="protein sequence ID" value="CAH2093299.1"/>
    <property type="molecule type" value="Genomic_DNA"/>
</dbReference>
<keyword evidence="4" id="KW-1185">Reference proteome</keyword>
<evidence type="ECO:0000313" key="4">
    <source>
        <dbReference type="Proteomes" id="UP001153954"/>
    </source>
</evidence>
<keyword evidence="2" id="KW-0472">Membrane</keyword>
<dbReference type="Proteomes" id="UP001153954">
    <property type="component" value="Unassembled WGS sequence"/>
</dbReference>
<organism evidence="3 4">
    <name type="scientific">Euphydryas editha</name>
    <name type="common">Edith's checkerspot</name>
    <dbReference type="NCBI Taxonomy" id="104508"/>
    <lineage>
        <taxon>Eukaryota</taxon>
        <taxon>Metazoa</taxon>
        <taxon>Ecdysozoa</taxon>
        <taxon>Arthropoda</taxon>
        <taxon>Hexapoda</taxon>
        <taxon>Insecta</taxon>
        <taxon>Pterygota</taxon>
        <taxon>Neoptera</taxon>
        <taxon>Endopterygota</taxon>
        <taxon>Lepidoptera</taxon>
        <taxon>Glossata</taxon>
        <taxon>Ditrysia</taxon>
        <taxon>Papilionoidea</taxon>
        <taxon>Nymphalidae</taxon>
        <taxon>Nymphalinae</taxon>
        <taxon>Euphydryas</taxon>
    </lineage>
</organism>
<reference evidence="3" key="1">
    <citation type="submission" date="2022-03" db="EMBL/GenBank/DDBJ databases">
        <authorList>
            <person name="Tunstrom K."/>
        </authorList>
    </citation>
    <scope>NUCLEOTIDE SEQUENCE</scope>
</reference>
<feature type="transmembrane region" description="Helical" evidence="2">
    <location>
        <begin position="122"/>
        <end position="149"/>
    </location>
</feature>
<accession>A0AAU9U2Z8</accession>
<keyword evidence="2" id="KW-0812">Transmembrane</keyword>